<keyword evidence="2" id="KW-0597">Phosphoprotein</keyword>
<name>A0A7D4ABU8_ACTVE</name>
<dbReference type="PROSITE" id="PS50075">
    <property type="entry name" value="CARRIER"/>
    <property type="match status" value="1"/>
</dbReference>
<evidence type="ECO:0000256" key="2">
    <source>
        <dbReference type="ARBA" id="ARBA00022553"/>
    </source>
</evidence>
<evidence type="ECO:0000256" key="1">
    <source>
        <dbReference type="ARBA" id="ARBA00022450"/>
    </source>
</evidence>
<dbReference type="SMART" id="SM00823">
    <property type="entry name" value="PKS_PP"/>
    <property type="match status" value="1"/>
</dbReference>
<keyword evidence="1" id="KW-0596">Phosphopantetheine</keyword>
<dbReference type="Pfam" id="PF00550">
    <property type="entry name" value="PP-binding"/>
    <property type="match status" value="1"/>
</dbReference>
<organism evidence="5 6">
    <name type="scientific">Actinomadura verrucosospora</name>
    <dbReference type="NCBI Taxonomy" id="46165"/>
    <lineage>
        <taxon>Bacteria</taxon>
        <taxon>Bacillati</taxon>
        <taxon>Actinomycetota</taxon>
        <taxon>Actinomycetes</taxon>
        <taxon>Streptosporangiales</taxon>
        <taxon>Thermomonosporaceae</taxon>
        <taxon>Actinomadura</taxon>
    </lineage>
</organism>
<accession>A0A7D4ABU8</accession>
<dbReference type="InterPro" id="IPR009081">
    <property type="entry name" value="PP-bd_ACP"/>
</dbReference>
<sequence>MHEVESAMLGIVRDAWEKRLGKRGLGVEVNFFDFGGTSRIIAEVRADLMAGLGREIPLVAFYRHQNIRALARHLAGGADASPEAGRARRPAPGGRQRALRGAARARRTEGEA</sequence>
<dbReference type="Gene3D" id="1.10.1200.10">
    <property type="entry name" value="ACP-like"/>
    <property type="match status" value="1"/>
</dbReference>
<evidence type="ECO:0000256" key="3">
    <source>
        <dbReference type="SAM" id="MobiDB-lite"/>
    </source>
</evidence>
<keyword evidence="6" id="KW-1185">Reference proteome</keyword>
<dbReference type="RefSeq" id="WP_216858169.1">
    <property type="nucleotide sequence ID" value="NZ_CP053892.1"/>
</dbReference>
<feature type="region of interest" description="Disordered" evidence="3">
    <location>
        <begin position="76"/>
        <end position="112"/>
    </location>
</feature>
<evidence type="ECO:0000313" key="5">
    <source>
        <dbReference type="EMBL" id="QKG27205.1"/>
    </source>
</evidence>
<dbReference type="InterPro" id="IPR036736">
    <property type="entry name" value="ACP-like_sf"/>
</dbReference>
<dbReference type="SUPFAM" id="SSF47336">
    <property type="entry name" value="ACP-like"/>
    <property type="match status" value="1"/>
</dbReference>
<reference evidence="5 6" key="1">
    <citation type="submission" date="2020-05" db="EMBL/GenBank/DDBJ databases">
        <title>Actinomadura verrucosospora NRRL-B18236 (PFL_A860) Genome sequencing and assembly.</title>
        <authorList>
            <person name="Samborskyy M."/>
        </authorList>
    </citation>
    <scope>NUCLEOTIDE SEQUENCE [LARGE SCALE GENOMIC DNA]</scope>
    <source>
        <strain evidence="5 6">NRRL:B18236</strain>
    </source>
</reference>
<dbReference type="AlphaFoldDB" id="A0A7D4ABU8"/>
<gene>
    <name evidence="5" type="ORF">ACTIVE_8858</name>
</gene>
<evidence type="ECO:0000259" key="4">
    <source>
        <dbReference type="PROSITE" id="PS50075"/>
    </source>
</evidence>
<dbReference type="InterPro" id="IPR020806">
    <property type="entry name" value="PKS_PP-bd"/>
</dbReference>
<feature type="compositionally biased region" description="Low complexity" evidence="3">
    <location>
        <begin position="80"/>
        <end position="102"/>
    </location>
</feature>
<feature type="domain" description="Carrier" evidence="4">
    <location>
        <begin position="3"/>
        <end position="78"/>
    </location>
</feature>
<dbReference type="EMBL" id="CP053892">
    <property type="protein sequence ID" value="QKG27205.1"/>
    <property type="molecule type" value="Genomic_DNA"/>
</dbReference>
<dbReference type="Proteomes" id="UP000501240">
    <property type="component" value="Chromosome"/>
</dbReference>
<protein>
    <submittedName>
        <fullName evidence="5">Amino acid adenylation domain-containing protein</fullName>
    </submittedName>
</protein>
<dbReference type="GO" id="GO:0031177">
    <property type="term" value="F:phosphopantetheine binding"/>
    <property type="evidence" value="ECO:0007669"/>
    <property type="project" value="InterPro"/>
</dbReference>
<evidence type="ECO:0000313" key="6">
    <source>
        <dbReference type="Proteomes" id="UP000501240"/>
    </source>
</evidence>
<proteinExistence type="predicted"/>